<dbReference type="OrthoDB" id="66510at2759"/>
<dbReference type="KEGG" id="bbel:109467199"/>
<protein>
    <recommendedName>
        <fullName evidence="2">Protein rogdi homolog</fullName>
    </recommendedName>
</protein>
<dbReference type="PANTHER" id="PTHR13618">
    <property type="entry name" value="LEUCINE ZIPPER CONTAINING TRANSCRIPTION FACTOR LZF1"/>
    <property type="match status" value="1"/>
</dbReference>
<evidence type="ECO:0000313" key="4">
    <source>
        <dbReference type="RefSeq" id="XP_019620703.1"/>
    </source>
</evidence>
<dbReference type="RefSeq" id="XP_019620703.1">
    <property type="nucleotide sequence ID" value="XM_019765144.1"/>
</dbReference>
<reference evidence="4" key="1">
    <citation type="submission" date="2025-08" db="UniProtKB">
        <authorList>
            <consortium name="RefSeq"/>
        </authorList>
    </citation>
    <scope>IDENTIFICATION</scope>
    <source>
        <tissue evidence="4">Gonad</tissue>
    </source>
</reference>
<name>A0A6P4Y8D3_BRABE</name>
<organism evidence="3 4">
    <name type="scientific">Branchiostoma belcheri</name>
    <name type="common">Amphioxus</name>
    <dbReference type="NCBI Taxonomy" id="7741"/>
    <lineage>
        <taxon>Eukaryota</taxon>
        <taxon>Metazoa</taxon>
        <taxon>Chordata</taxon>
        <taxon>Cephalochordata</taxon>
        <taxon>Leptocardii</taxon>
        <taxon>Amphioxiformes</taxon>
        <taxon>Branchiostomatidae</taxon>
        <taxon>Branchiostoma</taxon>
    </lineage>
</organism>
<dbReference type="Proteomes" id="UP000515135">
    <property type="component" value="Unplaced"/>
</dbReference>
<dbReference type="GO" id="GO:0043291">
    <property type="term" value="C:RAVE complex"/>
    <property type="evidence" value="ECO:0007669"/>
    <property type="project" value="TreeGrafter"/>
</dbReference>
<dbReference type="PANTHER" id="PTHR13618:SF1">
    <property type="entry name" value="PROTEIN ROGDI HOMOLOG"/>
    <property type="match status" value="1"/>
</dbReference>
<dbReference type="Pfam" id="PF10259">
    <property type="entry name" value="Rogdi_lz"/>
    <property type="match status" value="1"/>
</dbReference>
<dbReference type="InterPro" id="IPR028241">
    <property type="entry name" value="RAVE2/Rogdi"/>
</dbReference>
<evidence type="ECO:0000313" key="3">
    <source>
        <dbReference type="Proteomes" id="UP000515135"/>
    </source>
</evidence>
<comment type="similarity">
    <text evidence="1">Belongs to the rogdi family.</text>
</comment>
<sequence length="279" mass="31884">MAEEEERVLQEEFRWLLLHEVNAVLRQLQSVLQECSKWFLLPGSTESCLVKAEKYLLTSATGADNVKAVITLYGDNICTADMSVKIHRHSTQNFRTSFREGLQWKLQAIQNAANHLQAALDHVTSIEQGYQFQTGEEVVKVMDDIMGRLNRGRDCLTTPRKRTLEELYSSKIMKMFSPALPNEVIVSFHIHCHKLVLGAYQVHPLQSSSQKPKTALPAIYHPTGSVFELSSQKYEVVQANKVEVAVPWLNDVITYFTVGLQLCQQLKDKITVFQQYWKD</sequence>
<proteinExistence type="inferred from homology"/>
<dbReference type="GeneID" id="109467199"/>
<evidence type="ECO:0000256" key="2">
    <source>
        <dbReference type="ARBA" id="ARBA00022046"/>
    </source>
</evidence>
<gene>
    <name evidence="4" type="primary">LOC109467199</name>
</gene>
<accession>A0A6P4Y8D3</accession>
<dbReference type="AlphaFoldDB" id="A0A6P4Y8D3"/>
<evidence type="ECO:0000256" key="1">
    <source>
        <dbReference type="ARBA" id="ARBA00005535"/>
    </source>
</evidence>
<keyword evidence="3" id="KW-1185">Reference proteome</keyword>